<proteinExistence type="predicted"/>
<dbReference type="Proteomes" id="UP001054945">
    <property type="component" value="Unassembled WGS sequence"/>
</dbReference>
<reference evidence="1 2" key="1">
    <citation type="submission" date="2021-06" db="EMBL/GenBank/DDBJ databases">
        <title>Caerostris extrusa draft genome.</title>
        <authorList>
            <person name="Kono N."/>
            <person name="Arakawa K."/>
        </authorList>
    </citation>
    <scope>NUCLEOTIDE SEQUENCE [LARGE SCALE GENOMIC DNA]</scope>
</reference>
<protein>
    <submittedName>
        <fullName evidence="1">Aamy domain-containing protein</fullName>
    </submittedName>
</protein>
<comment type="caution">
    <text evidence="1">The sequence shown here is derived from an EMBL/GenBank/DDBJ whole genome shotgun (WGS) entry which is preliminary data.</text>
</comment>
<keyword evidence="2" id="KW-1185">Reference proteome</keyword>
<organism evidence="1 2">
    <name type="scientific">Caerostris extrusa</name>
    <name type="common">Bark spider</name>
    <name type="synonym">Caerostris bankana</name>
    <dbReference type="NCBI Taxonomy" id="172846"/>
    <lineage>
        <taxon>Eukaryota</taxon>
        <taxon>Metazoa</taxon>
        <taxon>Ecdysozoa</taxon>
        <taxon>Arthropoda</taxon>
        <taxon>Chelicerata</taxon>
        <taxon>Arachnida</taxon>
        <taxon>Araneae</taxon>
        <taxon>Araneomorphae</taxon>
        <taxon>Entelegynae</taxon>
        <taxon>Araneoidea</taxon>
        <taxon>Araneidae</taxon>
        <taxon>Caerostris</taxon>
    </lineage>
</organism>
<accession>A0AAV4YE64</accession>
<gene>
    <name evidence="1" type="primary">AVEN_82623_1</name>
    <name evidence="1" type="ORF">CEXT_468181</name>
</gene>
<dbReference type="EMBL" id="BPLR01019298">
    <property type="protein sequence ID" value="GIZ05355.1"/>
    <property type="molecule type" value="Genomic_DNA"/>
</dbReference>
<evidence type="ECO:0000313" key="1">
    <source>
        <dbReference type="EMBL" id="GIZ05355.1"/>
    </source>
</evidence>
<dbReference type="AlphaFoldDB" id="A0AAV4YE64"/>
<sequence length="154" mass="17881">MESPSILALYRTSFVIHRPSTSQTIHHPIEQVDSWKSSFNTLLIQKSFHSHESKWDCNRELRAGIAVFLKVREEPPLEANPDYNGKTWTQPHRTFGNHLYLNWSKLAILQFEMMRVSLDLWLSKGVDGLPSHETLENLHVDEPDHIEIVLLSLD</sequence>
<name>A0AAV4YE64_CAEEX</name>
<evidence type="ECO:0000313" key="2">
    <source>
        <dbReference type="Proteomes" id="UP001054945"/>
    </source>
</evidence>